<sequence>MITLERKYAALLARAAADDAAPVEEMRLCFEVLALAAAIDRDCAARLGPHGLSEGKFVLLFLLEDAEDGLSPHELADRAGVTRGTVTGLLDGLERAGFVRRLSHDEDRRRLVVRLTPEGRRLAKDLIAEHGRWIGSLFSDLSGEERAVLSRLLARAFERTGTGAEADGRAEA</sequence>
<dbReference type="eggNOG" id="COG1846">
    <property type="taxonomic scope" value="Bacteria"/>
</dbReference>
<evidence type="ECO:0000256" key="1">
    <source>
        <dbReference type="ARBA" id="ARBA00023015"/>
    </source>
</evidence>
<protein>
    <submittedName>
        <fullName evidence="5">Transcriptional regulator, MarR family</fullName>
    </submittedName>
</protein>
<dbReference type="KEGG" id="mno:Mnod_5248"/>
<organism evidence="5 6">
    <name type="scientific">Methylobacterium nodulans (strain LMG 21967 / CNCM I-2342 / ORS 2060)</name>
    <dbReference type="NCBI Taxonomy" id="460265"/>
    <lineage>
        <taxon>Bacteria</taxon>
        <taxon>Pseudomonadati</taxon>
        <taxon>Pseudomonadota</taxon>
        <taxon>Alphaproteobacteria</taxon>
        <taxon>Hyphomicrobiales</taxon>
        <taxon>Methylobacteriaceae</taxon>
        <taxon>Methylobacterium</taxon>
    </lineage>
</organism>
<dbReference type="InterPro" id="IPR000835">
    <property type="entry name" value="HTH_MarR-typ"/>
</dbReference>
<accession>B8IL95</accession>
<evidence type="ECO:0000259" key="4">
    <source>
        <dbReference type="PROSITE" id="PS50995"/>
    </source>
</evidence>
<dbReference type="GO" id="GO:0003700">
    <property type="term" value="F:DNA-binding transcription factor activity"/>
    <property type="evidence" value="ECO:0007669"/>
    <property type="project" value="InterPro"/>
</dbReference>
<dbReference type="InterPro" id="IPR036388">
    <property type="entry name" value="WH-like_DNA-bd_sf"/>
</dbReference>
<dbReference type="InterPro" id="IPR023187">
    <property type="entry name" value="Tscrpt_reg_MarR-type_CS"/>
</dbReference>
<evidence type="ECO:0000256" key="3">
    <source>
        <dbReference type="ARBA" id="ARBA00023163"/>
    </source>
</evidence>
<evidence type="ECO:0000313" key="6">
    <source>
        <dbReference type="Proteomes" id="UP000008207"/>
    </source>
</evidence>
<name>B8IL95_METNO</name>
<dbReference type="OrthoDB" id="7063965at2"/>
<dbReference type="PROSITE" id="PS01117">
    <property type="entry name" value="HTH_MARR_1"/>
    <property type="match status" value="1"/>
</dbReference>
<dbReference type="InterPro" id="IPR036390">
    <property type="entry name" value="WH_DNA-bd_sf"/>
</dbReference>
<dbReference type="PANTHER" id="PTHR42756">
    <property type="entry name" value="TRANSCRIPTIONAL REGULATOR, MARR"/>
    <property type="match status" value="1"/>
</dbReference>
<keyword evidence="1" id="KW-0805">Transcription regulation</keyword>
<keyword evidence="6" id="KW-1185">Reference proteome</keyword>
<dbReference type="AlphaFoldDB" id="B8IL95"/>
<keyword evidence="3" id="KW-0804">Transcription</keyword>
<dbReference type="GO" id="GO:0003677">
    <property type="term" value="F:DNA binding"/>
    <property type="evidence" value="ECO:0007669"/>
    <property type="project" value="UniProtKB-KW"/>
</dbReference>
<feature type="domain" description="HTH marR-type" evidence="4">
    <location>
        <begin position="25"/>
        <end position="158"/>
    </location>
</feature>
<dbReference type="Pfam" id="PF01047">
    <property type="entry name" value="MarR"/>
    <property type="match status" value="1"/>
</dbReference>
<dbReference type="PANTHER" id="PTHR42756:SF1">
    <property type="entry name" value="TRANSCRIPTIONAL REPRESSOR OF EMRAB OPERON"/>
    <property type="match status" value="1"/>
</dbReference>
<dbReference type="PRINTS" id="PR00598">
    <property type="entry name" value="HTHMARR"/>
</dbReference>
<proteinExistence type="predicted"/>
<evidence type="ECO:0000256" key="2">
    <source>
        <dbReference type="ARBA" id="ARBA00023125"/>
    </source>
</evidence>
<dbReference type="STRING" id="460265.Mnod_5248"/>
<dbReference type="PROSITE" id="PS50995">
    <property type="entry name" value="HTH_MARR_2"/>
    <property type="match status" value="1"/>
</dbReference>
<keyword evidence="2" id="KW-0238">DNA-binding</keyword>
<dbReference type="EMBL" id="CP001349">
    <property type="protein sequence ID" value="ACL60094.1"/>
    <property type="molecule type" value="Genomic_DNA"/>
</dbReference>
<dbReference type="SUPFAM" id="SSF46785">
    <property type="entry name" value="Winged helix' DNA-binding domain"/>
    <property type="match status" value="1"/>
</dbReference>
<dbReference type="Proteomes" id="UP000008207">
    <property type="component" value="Chromosome"/>
</dbReference>
<evidence type="ECO:0000313" key="5">
    <source>
        <dbReference type="EMBL" id="ACL60094.1"/>
    </source>
</evidence>
<dbReference type="Gene3D" id="1.10.10.10">
    <property type="entry name" value="Winged helix-like DNA-binding domain superfamily/Winged helix DNA-binding domain"/>
    <property type="match status" value="1"/>
</dbReference>
<dbReference type="HOGENOM" id="CLU_083287_27_3_5"/>
<reference evidence="5 6" key="1">
    <citation type="submission" date="2009-01" db="EMBL/GenBank/DDBJ databases">
        <title>Complete sequence of chromosome of Methylobacterium nodulans ORS 2060.</title>
        <authorList>
            <consortium name="US DOE Joint Genome Institute"/>
            <person name="Lucas S."/>
            <person name="Copeland A."/>
            <person name="Lapidus A."/>
            <person name="Glavina del Rio T."/>
            <person name="Dalin E."/>
            <person name="Tice H."/>
            <person name="Bruce D."/>
            <person name="Goodwin L."/>
            <person name="Pitluck S."/>
            <person name="Sims D."/>
            <person name="Brettin T."/>
            <person name="Detter J.C."/>
            <person name="Han C."/>
            <person name="Larimer F."/>
            <person name="Land M."/>
            <person name="Hauser L."/>
            <person name="Kyrpides N."/>
            <person name="Ivanova N."/>
            <person name="Marx C.J."/>
            <person name="Richardson P."/>
        </authorList>
    </citation>
    <scope>NUCLEOTIDE SEQUENCE [LARGE SCALE GENOMIC DNA]</scope>
    <source>
        <strain evidence="6">LMG 21967 / CNCM I-2342 / ORS 2060</strain>
    </source>
</reference>
<gene>
    <name evidence="5" type="ordered locus">Mnod_5248</name>
</gene>
<dbReference type="RefSeq" id="WP_015931704.1">
    <property type="nucleotide sequence ID" value="NC_011894.1"/>
</dbReference>
<dbReference type="SMART" id="SM00347">
    <property type="entry name" value="HTH_MARR"/>
    <property type="match status" value="1"/>
</dbReference>